<evidence type="ECO:0000256" key="3">
    <source>
        <dbReference type="ARBA" id="ARBA00022989"/>
    </source>
</evidence>
<feature type="transmembrane region" description="Helical" evidence="6">
    <location>
        <begin position="249"/>
        <end position="270"/>
    </location>
</feature>
<feature type="transmembrane region" description="Helical" evidence="6">
    <location>
        <begin position="224"/>
        <end position="243"/>
    </location>
</feature>
<name>A0ABR2UQM5_9PEZI</name>
<proteinExistence type="predicted"/>
<evidence type="ECO:0000256" key="4">
    <source>
        <dbReference type="ARBA" id="ARBA00023136"/>
    </source>
</evidence>
<dbReference type="EMBL" id="JARVKF010000402">
    <property type="protein sequence ID" value="KAK9416944.1"/>
    <property type="molecule type" value="Genomic_DNA"/>
</dbReference>
<feature type="transmembrane region" description="Helical" evidence="6">
    <location>
        <begin position="328"/>
        <end position="349"/>
    </location>
</feature>
<feature type="transmembrane region" description="Helical" evidence="6">
    <location>
        <begin position="382"/>
        <end position="402"/>
    </location>
</feature>
<feature type="transmembrane region" description="Helical" evidence="6">
    <location>
        <begin position="20"/>
        <end position="48"/>
    </location>
</feature>
<evidence type="ECO:0000256" key="5">
    <source>
        <dbReference type="SAM" id="MobiDB-lite"/>
    </source>
</evidence>
<dbReference type="InterPro" id="IPR011701">
    <property type="entry name" value="MFS"/>
</dbReference>
<dbReference type="InterPro" id="IPR020846">
    <property type="entry name" value="MFS_dom"/>
</dbReference>
<evidence type="ECO:0000256" key="6">
    <source>
        <dbReference type="SAM" id="Phobius"/>
    </source>
</evidence>
<protein>
    <submittedName>
        <fullName evidence="8">Major facilitator superfamily (MFS) profile domain-containing protein</fullName>
    </submittedName>
</protein>
<dbReference type="Gene3D" id="1.20.1250.20">
    <property type="entry name" value="MFS general substrate transporter like domains"/>
    <property type="match status" value="2"/>
</dbReference>
<feature type="compositionally biased region" description="Basic and acidic residues" evidence="5">
    <location>
        <begin position="549"/>
        <end position="563"/>
    </location>
</feature>
<gene>
    <name evidence="8" type="ORF">SUNI508_09183</name>
</gene>
<accession>A0ABR2UQM5</accession>
<sequence length="572" mass="61422">MVPDASQLLPSDSVTSNLQVVLLLGGLFCGVFVMALDATIIGTVVPIISTEFNALDDIAWYGSGYLLTITALQPTFGKLYRIVNVKWAFMACVVVFEVGSVLCAAAPSSVVFIIGRAVAGAGAAGLFQGALAIITKSVSLQKRPLCISMVTSAFAVSVCIGPPIGGALADSVTWRWAFWINVPIGAVVLVLIFFLLRLPKEPSNTSDSSQAMTIMQKVWKLDPVGALLIVAAVTCILLALQWGGQSKPWNSSSVIGLLVGFVLILGVFFWTQWRLGDDATLPLWIFRRRSLLAGALFSFFFSMPSYVYGTYIPIYFQAVRASSVLDSGVQFLALAIPQIFGVVFTGALVSALGFYVPFMTIGTAIGLLGSGLFLELDIDTPRAVWAVILVVCGLGTGFAINLPYTVVQAILTEDEVPIGNGINPPRPCVFPITEWCTDKSTAAFQFMFQLGASISLSIGQTIFLNTLKSSAQQIVPSIPYSLLVSAGAYDLRKITGSDALYELVRRVYIRALHDTYIYPIVAAGVALLTTLALENKSLKVIQQEREAVANDKERAESRHEGLAGEKSQTKVV</sequence>
<keyword evidence="3 6" id="KW-1133">Transmembrane helix</keyword>
<dbReference type="PROSITE" id="PS50850">
    <property type="entry name" value="MFS"/>
    <property type="match status" value="1"/>
</dbReference>
<comment type="caution">
    <text evidence="8">The sequence shown here is derived from an EMBL/GenBank/DDBJ whole genome shotgun (WGS) entry which is preliminary data.</text>
</comment>
<feature type="transmembrane region" description="Helical" evidence="6">
    <location>
        <begin position="113"/>
        <end position="133"/>
    </location>
</feature>
<keyword evidence="9" id="KW-1185">Reference proteome</keyword>
<reference evidence="8 9" key="1">
    <citation type="journal article" date="2024" name="J. Plant Pathol.">
        <title>Sequence and assembly of the genome of Seiridium unicorne, isolate CBS 538.82, causal agent of cypress canker disease.</title>
        <authorList>
            <person name="Scali E."/>
            <person name="Rocca G.D."/>
            <person name="Danti R."/>
            <person name="Garbelotto M."/>
            <person name="Barberini S."/>
            <person name="Baroncelli R."/>
            <person name="Emiliani G."/>
        </authorList>
    </citation>
    <scope>NUCLEOTIDE SEQUENCE [LARGE SCALE GENOMIC DNA]</scope>
    <source>
        <strain evidence="8 9">BM-138-508</strain>
    </source>
</reference>
<comment type="subcellular location">
    <subcellularLocation>
        <location evidence="1">Membrane</location>
        <topology evidence="1">Multi-pass membrane protein</topology>
    </subcellularLocation>
</comment>
<dbReference type="PANTHER" id="PTHR23501">
    <property type="entry name" value="MAJOR FACILITATOR SUPERFAMILY"/>
    <property type="match status" value="1"/>
</dbReference>
<feature type="transmembrane region" description="Helical" evidence="6">
    <location>
        <begin position="145"/>
        <end position="164"/>
    </location>
</feature>
<keyword evidence="4 6" id="KW-0472">Membrane</keyword>
<feature type="transmembrane region" description="Helical" evidence="6">
    <location>
        <begin position="356"/>
        <end position="376"/>
    </location>
</feature>
<evidence type="ECO:0000256" key="2">
    <source>
        <dbReference type="ARBA" id="ARBA00022692"/>
    </source>
</evidence>
<keyword evidence="2 6" id="KW-0812">Transmembrane</keyword>
<feature type="transmembrane region" description="Helical" evidence="6">
    <location>
        <begin position="291"/>
        <end position="316"/>
    </location>
</feature>
<feature type="transmembrane region" description="Helical" evidence="6">
    <location>
        <begin position="60"/>
        <end position="80"/>
    </location>
</feature>
<evidence type="ECO:0000259" key="7">
    <source>
        <dbReference type="PROSITE" id="PS50850"/>
    </source>
</evidence>
<feature type="region of interest" description="Disordered" evidence="5">
    <location>
        <begin position="549"/>
        <end position="572"/>
    </location>
</feature>
<dbReference type="SUPFAM" id="SSF103473">
    <property type="entry name" value="MFS general substrate transporter"/>
    <property type="match status" value="1"/>
</dbReference>
<dbReference type="Proteomes" id="UP001408356">
    <property type="component" value="Unassembled WGS sequence"/>
</dbReference>
<feature type="domain" description="Major facilitator superfamily (MFS) profile" evidence="7">
    <location>
        <begin position="23"/>
        <end position="572"/>
    </location>
</feature>
<evidence type="ECO:0000256" key="1">
    <source>
        <dbReference type="ARBA" id="ARBA00004141"/>
    </source>
</evidence>
<organism evidence="8 9">
    <name type="scientific">Seiridium unicorne</name>
    <dbReference type="NCBI Taxonomy" id="138068"/>
    <lineage>
        <taxon>Eukaryota</taxon>
        <taxon>Fungi</taxon>
        <taxon>Dikarya</taxon>
        <taxon>Ascomycota</taxon>
        <taxon>Pezizomycotina</taxon>
        <taxon>Sordariomycetes</taxon>
        <taxon>Xylariomycetidae</taxon>
        <taxon>Amphisphaeriales</taxon>
        <taxon>Sporocadaceae</taxon>
        <taxon>Seiridium</taxon>
    </lineage>
</organism>
<evidence type="ECO:0000313" key="9">
    <source>
        <dbReference type="Proteomes" id="UP001408356"/>
    </source>
</evidence>
<feature type="transmembrane region" description="Helical" evidence="6">
    <location>
        <begin position="176"/>
        <end position="196"/>
    </location>
</feature>
<feature type="transmembrane region" description="Helical" evidence="6">
    <location>
        <begin position="87"/>
        <end position="107"/>
    </location>
</feature>
<evidence type="ECO:0000313" key="8">
    <source>
        <dbReference type="EMBL" id="KAK9416944.1"/>
    </source>
</evidence>
<dbReference type="Pfam" id="PF07690">
    <property type="entry name" value="MFS_1"/>
    <property type="match status" value="1"/>
</dbReference>
<dbReference type="InterPro" id="IPR036259">
    <property type="entry name" value="MFS_trans_sf"/>
</dbReference>
<feature type="transmembrane region" description="Helical" evidence="6">
    <location>
        <begin position="515"/>
        <end position="533"/>
    </location>
</feature>
<dbReference type="PANTHER" id="PTHR23501:SF199">
    <property type="entry name" value="MFS EFFLUX TRANSPORTER INPD-RELATED"/>
    <property type="match status" value="1"/>
</dbReference>